<evidence type="ECO:0000256" key="2">
    <source>
        <dbReference type="ARBA" id="ARBA00023002"/>
    </source>
</evidence>
<comment type="caution">
    <text evidence="5">The sequence shown here is derived from an EMBL/GenBank/DDBJ whole genome shotgun (WGS) entry which is preliminary data.</text>
</comment>
<dbReference type="InterPro" id="IPR051911">
    <property type="entry name" value="SDR_oxidoreductase"/>
</dbReference>
<reference evidence="5 6" key="1">
    <citation type="journal article" date="2013" name="Genome Announc.">
        <title>Genome Sequence of Novosphingobium lindaniclasticum LE124T, Isolated from a Hexachlorocyclohexane Dumpsite.</title>
        <authorList>
            <person name="Saxena A."/>
            <person name="Nayyar N."/>
            <person name="Sangwan N."/>
            <person name="Kumari R."/>
            <person name="Khurana J.P."/>
            <person name="Lal R."/>
        </authorList>
    </citation>
    <scope>NUCLEOTIDE SEQUENCE [LARGE SCALE GENOMIC DNA]</scope>
    <source>
        <strain evidence="5 6">LE124</strain>
    </source>
</reference>
<accession>T0IXB9</accession>
<evidence type="ECO:0000256" key="3">
    <source>
        <dbReference type="RuleBase" id="RU000363"/>
    </source>
</evidence>
<dbReference type="AlphaFoldDB" id="T0IXB9"/>
<dbReference type="eggNOG" id="COG4221">
    <property type="taxonomic scope" value="Bacteria"/>
</dbReference>
<dbReference type="Proteomes" id="UP000015527">
    <property type="component" value="Unassembled WGS sequence"/>
</dbReference>
<dbReference type="PRINTS" id="PR00080">
    <property type="entry name" value="SDRFAMILY"/>
</dbReference>
<comment type="similarity">
    <text evidence="1 3">Belongs to the short-chain dehydrogenases/reductases (SDR) family.</text>
</comment>
<proteinExistence type="inferred from homology"/>
<evidence type="ECO:0000256" key="4">
    <source>
        <dbReference type="SAM" id="SignalP"/>
    </source>
</evidence>
<dbReference type="SUPFAM" id="SSF51735">
    <property type="entry name" value="NAD(P)-binding Rossmann-fold domains"/>
    <property type="match status" value="1"/>
</dbReference>
<name>T0IXB9_9SPHN</name>
<gene>
    <name evidence="5" type="ORF">L284_12985</name>
</gene>
<dbReference type="Pfam" id="PF00106">
    <property type="entry name" value="adh_short"/>
    <property type="match status" value="1"/>
</dbReference>
<dbReference type="GO" id="GO:0016491">
    <property type="term" value="F:oxidoreductase activity"/>
    <property type="evidence" value="ECO:0007669"/>
    <property type="project" value="UniProtKB-KW"/>
</dbReference>
<dbReference type="Gene3D" id="3.40.50.720">
    <property type="entry name" value="NAD(P)-binding Rossmann-like Domain"/>
    <property type="match status" value="1"/>
</dbReference>
<dbReference type="PATRIC" id="fig|1096930.3.peg.2589"/>
<evidence type="ECO:0000256" key="1">
    <source>
        <dbReference type="ARBA" id="ARBA00006484"/>
    </source>
</evidence>
<evidence type="ECO:0008006" key="7">
    <source>
        <dbReference type="Google" id="ProtNLM"/>
    </source>
</evidence>
<keyword evidence="6" id="KW-1185">Reference proteome</keyword>
<dbReference type="PRINTS" id="PR00081">
    <property type="entry name" value="GDHRDH"/>
</dbReference>
<feature type="signal peptide" evidence="4">
    <location>
        <begin position="1"/>
        <end position="25"/>
    </location>
</feature>
<feature type="chain" id="PRO_5004564740" description="Short-chain dehydrogenase" evidence="4">
    <location>
        <begin position="26"/>
        <end position="279"/>
    </location>
</feature>
<dbReference type="InterPro" id="IPR036291">
    <property type="entry name" value="NAD(P)-bd_dom_sf"/>
</dbReference>
<dbReference type="EMBL" id="ATHL01000082">
    <property type="protein sequence ID" value="EQB14304.1"/>
    <property type="molecule type" value="Genomic_DNA"/>
</dbReference>
<dbReference type="PANTHER" id="PTHR43976:SF16">
    <property type="entry name" value="SHORT-CHAIN DEHYDROGENASE_REDUCTASE FAMILY PROTEIN"/>
    <property type="match status" value="1"/>
</dbReference>
<evidence type="ECO:0000313" key="5">
    <source>
        <dbReference type="EMBL" id="EQB14304.1"/>
    </source>
</evidence>
<protein>
    <recommendedName>
        <fullName evidence="7">Short-chain dehydrogenase</fullName>
    </recommendedName>
</protein>
<dbReference type="InterPro" id="IPR002347">
    <property type="entry name" value="SDR_fam"/>
</dbReference>
<dbReference type="PANTHER" id="PTHR43976">
    <property type="entry name" value="SHORT CHAIN DEHYDROGENASE"/>
    <property type="match status" value="1"/>
</dbReference>
<keyword evidence="2" id="KW-0560">Oxidoreductase</keyword>
<evidence type="ECO:0000313" key="6">
    <source>
        <dbReference type="Proteomes" id="UP000015527"/>
    </source>
</evidence>
<organism evidence="5 6">
    <name type="scientific">Novosphingobium lindaniclasticum LE124</name>
    <dbReference type="NCBI Taxonomy" id="1096930"/>
    <lineage>
        <taxon>Bacteria</taxon>
        <taxon>Pseudomonadati</taxon>
        <taxon>Pseudomonadota</taxon>
        <taxon>Alphaproteobacteria</taxon>
        <taxon>Sphingomonadales</taxon>
        <taxon>Sphingomonadaceae</taxon>
        <taxon>Novosphingobium</taxon>
    </lineage>
</organism>
<sequence>MVRVTGRRWLITGTSSGLGAALAKAALAIGDQVAGTTRSPDAARAFSAIAPGRSFGIHAACQDVGQAAAIVAEGIAAMGGLDRLVNNAGYALSCAVEVASESETRAQFDANLFGPLALARAALPHLLETGGRILNISSLAALESYPGLGLYCASKAALSAASEALDREVAPLGVRVIAIEPGGMRTAFAGGSLRTGEGQLDRYVSFDADRRAAFARSDGNQTGDPARISQFVIALADHACPPARVLVGDDVLTRAEDAFAARLEGYRRMIALSSDIAFP</sequence>
<keyword evidence="4" id="KW-0732">Signal</keyword>